<dbReference type="Gene3D" id="3.30.710.10">
    <property type="entry name" value="Potassium Channel Kv1.1, Chain A"/>
    <property type="match status" value="1"/>
</dbReference>
<proteinExistence type="predicted"/>
<dbReference type="SUPFAM" id="SSF54695">
    <property type="entry name" value="POZ domain"/>
    <property type="match status" value="1"/>
</dbReference>
<dbReference type="AlphaFoldDB" id="A0AAV9JW14"/>
<dbReference type="Proteomes" id="UP001324427">
    <property type="component" value="Unassembled WGS sequence"/>
</dbReference>
<dbReference type="InterPro" id="IPR000210">
    <property type="entry name" value="BTB/POZ_dom"/>
</dbReference>
<accession>A0AAV9JW14</accession>
<evidence type="ECO:0000313" key="3">
    <source>
        <dbReference type="EMBL" id="KAK4549929.1"/>
    </source>
</evidence>
<protein>
    <recommendedName>
        <fullName evidence="2">BTB domain-containing protein</fullName>
    </recommendedName>
</protein>
<gene>
    <name evidence="3" type="ORF">LTR36_005230</name>
</gene>
<dbReference type="PANTHER" id="PTHR47843:SF2">
    <property type="entry name" value="BTB DOMAIN-CONTAINING PROTEIN"/>
    <property type="match status" value="1"/>
</dbReference>
<dbReference type="InterPro" id="IPR011333">
    <property type="entry name" value="SKP1/BTB/POZ_sf"/>
</dbReference>
<feature type="region of interest" description="Disordered" evidence="1">
    <location>
        <begin position="84"/>
        <end position="173"/>
    </location>
</feature>
<feature type="domain" description="BTB" evidence="2">
    <location>
        <begin position="8"/>
        <end position="77"/>
    </location>
</feature>
<evidence type="ECO:0000259" key="2">
    <source>
        <dbReference type="PROSITE" id="PS50097"/>
    </source>
</evidence>
<dbReference type="CDD" id="cd18186">
    <property type="entry name" value="BTB_POZ_ZBTB_KLHL-like"/>
    <property type="match status" value="1"/>
</dbReference>
<dbReference type="PROSITE" id="PS50097">
    <property type="entry name" value="BTB"/>
    <property type="match status" value="1"/>
</dbReference>
<dbReference type="EMBL" id="JAVFHQ010000003">
    <property type="protein sequence ID" value="KAK4549929.1"/>
    <property type="molecule type" value="Genomic_DNA"/>
</dbReference>
<reference evidence="3 4" key="1">
    <citation type="submission" date="2021-11" db="EMBL/GenBank/DDBJ databases">
        <title>Black yeast isolated from Biological Soil Crust.</title>
        <authorList>
            <person name="Kurbessoian T."/>
        </authorList>
    </citation>
    <scope>NUCLEOTIDE SEQUENCE [LARGE SCALE GENOMIC DNA]</scope>
    <source>
        <strain evidence="3 4">CCFEE 5522</strain>
    </source>
</reference>
<comment type="caution">
    <text evidence="3">The sequence shown here is derived from an EMBL/GenBank/DDBJ whole genome shotgun (WGS) entry which is preliminary data.</text>
</comment>
<sequence>MRELYRPVMVTVKIGERLTEYTIPRALICGHSTYFERGFGERFKEGQEKVLVLPDVERGSFEVFIGWLYTQRVYWDGRDREVCPPVGGDEGDDKQQSGPVNDARRDGEDGTAGLSDDALSQEESDAAVADRVAHDTEDSDASAGATAELPPCNTRDRESRPRKHDDDENEGGDAVTWPWADLFELFVFADKYDTRRFRNALVELVQIKALQRRPKTYLLPSARSLCFAFAHLPAAATLCRFLSDLITWELEPHDEAQYAGLPHQVLVASWYQTKQILARRVCGKCSRRADVHADTCARATCPSCAARRKAVACDAVHADLRSERAPYERDLCLYHEHETGEERALCRKRWDFIRAERGIEDVDDGDEDSDTDDSE</sequence>
<feature type="compositionally biased region" description="Basic and acidic residues" evidence="1">
    <location>
        <begin position="154"/>
        <end position="166"/>
    </location>
</feature>
<evidence type="ECO:0000313" key="4">
    <source>
        <dbReference type="Proteomes" id="UP001324427"/>
    </source>
</evidence>
<dbReference type="PANTHER" id="PTHR47843">
    <property type="entry name" value="BTB DOMAIN-CONTAINING PROTEIN-RELATED"/>
    <property type="match status" value="1"/>
</dbReference>
<evidence type="ECO:0000256" key="1">
    <source>
        <dbReference type="SAM" id="MobiDB-lite"/>
    </source>
</evidence>
<keyword evidence="4" id="KW-1185">Reference proteome</keyword>
<organism evidence="3 4">
    <name type="scientific">Oleoguttula mirabilis</name>
    <dbReference type="NCBI Taxonomy" id="1507867"/>
    <lineage>
        <taxon>Eukaryota</taxon>
        <taxon>Fungi</taxon>
        <taxon>Dikarya</taxon>
        <taxon>Ascomycota</taxon>
        <taxon>Pezizomycotina</taxon>
        <taxon>Dothideomycetes</taxon>
        <taxon>Dothideomycetidae</taxon>
        <taxon>Mycosphaerellales</taxon>
        <taxon>Teratosphaeriaceae</taxon>
        <taxon>Oleoguttula</taxon>
    </lineage>
</organism>
<name>A0AAV9JW14_9PEZI</name>